<dbReference type="PROSITE" id="PS51257">
    <property type="entry name" value="PROKAR_LIPOPROTEIN"/>
    <property type="match status" value="1"/>
</dbReference>
<sequence>MIFQKKQILLYTLVFALYGFISGCTDTIDFYQGERRSAIVLNSLLNTDSIVYARLTWMNKPGEMFYDWAPDEIKDAEVSLYENGDFVEHLAPVAIGDTIYNAHYYKSTHAVRQGQTYQLVAKLPDGQQVSAEGWTPAQPSFSIGKATWVPSPSNPRRDETQIVLQLNDPAGEHNYYRIRMFTYSEGYVERWSQRITWVGPGKQGTSFFEDEFQPQVFIDDELFNGQSVELILRCENMLFENSKMEVTALTQESYRYLRNNAFANESVNNVITEPIPVFTNVMNGLGFVGGVAVREQPIEVDRTGAP</sequence>
<accession>A0A1I3M6M4</accession>
<evidence type="ECO:0000313" key="2">
    <source>
        <dbReference type="Proteomes" id="UP000198670"/>
    </source>
</evidence>
<name>A0A1I3M6M4_9SPHI</name>
<dbReference type="AlphaFoldDB" id="A0A1I3M6M4"/>
<dbReference type="OrthoDB" id="752487at2"/>
<reference evidence="1 2" key="1">
    <citation type="submission" date="2016-10" db="EMBL/GenBank/DDBJ databases">
        <authorList>
            <person name="de Groot N.N."/>
        </authorList>
    </citation>
    <scope>NUCLEOTIDE SEQUENCE [LARGE SCALE GENOMIC DNA]</scope>
    <source>
        <strain evidence="1 2">RK1</strain>
    </source>
</reference>
<evidence type="ECO:0008006" key="3">
    <source>
        <dbReference type="Google" id="ProtNLM"/>
    </source>
</evidence>
<protein>
    <recommendedName>
        <fullName evidence="3">DUF4249 domain-containing protein</fullName>
    </recommendedName>
</protein>
<gene>
    <name evidence="1" type="ORF">SAMN05444682_106259</name>
</gene>
<evidence type="ECO:0000313" key="1">
    <source>
        <dbReference type="EMBL" id="SFI92480.1"/>
    </source>
</evidence>
<dbReference type="InterPro" id="IPR025345">
    <property type="entry name" value="DUF4249"/>
</dbReference>
<dbReference type="STRING" id="1477437.SAMN05444682_106259"/>
<dbReference type="Proteomes" id="UP000198670">
    <property type="component" value="Unassembled WGS sequence"/>
</dbReference>
<keyword evidence="2" id="KW-1185">Reference proteome</keyword>
<proteinExistence type="predicted"/>
<dbReference type="RefSeq" id="WP_090627768.1">
    <property type="nucleotide sequence ID" value="NZ_FOQO01000006.1"/>
</dbReference>
<organism evidence="1 2">
    <name type="scientific">Parapedobacter indicus</name>
    <dbReference type="NCBI Taxonomy" id="1477437"/>
    <lineage>
        <taxon>Bacteria</taxon>
        <taxon>Pseudomonadati</taxon>
        <taxon>Bacteroidota</taxon>
        <taxon>Sphingobacteriia</taxon>
        <taxon>Sphingobacteriales</taxon>
        <taxon>Sphingobacteriaceae</taxon>
        <taxon>Parapedobacter</taxon>
    </lineage>
</organism>
<dbReference type="Pfam" id="PF14054">
    <property type="entry name" value="DUF4249"/>
    <property type="match status" value="1"/>
</dbReference>
<dbReference type="EMBL" id="FOQO01000006">
    <property type="protein sequence ID" value="SFI92480.1"/>
    <property type="molecule type" value="Genomic_DNA"/>
</dbReference>